<dbReference type="EMBL" id="UYRR01026748">
    <property type="protein sequence ID" value="VDK36840.1"/>
    <property type="molecule type" value="Genomic_DNA"/>
</dbReference>
<dbReference type="Proteomes" id="UP000267096">
    <property type="component" value="Unassembled WGS sequence"/>
</dbReference>
<proteinExistence type="predicted"/>
<accession>A0A0M3JNX8</accession>
<dbReference type="WBParaSite" id="ASIM_0000937001-mRNA-1">
    <property type="protein sequence ID" value="ASIM_0000937001-mRNA-1"/>
    <property type="gene ID" value="ASIM_0000937001"/>
</dbReference>
<evidence type="ECO:0000313" key="3">
    <source>
        <dbReference type="WBParaSite" id="ASIM_0000937001-mRNA-1"/>
    </source>
</evidence>
<sequence>MNATVSSQSEAFLHRKFMQFPLINSSSLQAHNQNELIMFQLDVEMKKVERLNEELISVKSRYGDLISRLRSLCSSIQLNGGQCEVPSKDEDMVVVIDDLILKALTTAKREADTLRIQQHAQIAELTDLRNDIEKLRLFLVISHAYLHVQQQGGASKVLQIYG</sequence>
<protein>
    <submittedName>
        <fullName evidence="1 3">Uncharacterized protein</fullName>
    </submittedName>
</protein>
<reference evidence="1 2" key="2">
    <citation type="submission" date="2018-11" db="EMBL/GenBank/DDBJ databases">
        <authorList>
            <consortium name="Pathogen Informatics"/>
        </authorList>
    </citation>
    <scope>NUCLEOTIDE SEQUENCE [LARGE SCALE GENOMIC DNA]</scope>
</reference>
<dbReference type="OrthoDB" id="10254988at2759"/>
<reference evidence="3" key="1">
    <citation type="submission" date="2017-02" db="UniProtKB">
        <authorList>
            <consortium name="WormBaseParasite"/>
        </authorList>
    </citation>
    <scope>IDENTIFICATION</scope>
</reference>
<evidence type="ECO:0000313" key="2">
    <source>
        <dbReference type="Proteomes" id="UP000267096"/>
    </source>
</evidence>
<keyword evidence="2" id="KW-1185">Reference proteome</keyword>
<gene>
    <name evidence="1" type="ORF">ASIM_LOCUS9107</name>
</gene>
<dbReference type="AlphaFoldDB" id="A0A0M3JNX8"/>
<evidence type="ECO:0000313" key="1">
    <source>
        <dbReference type="EMBL" id="VDK36840.1"/>
    </source>
</evidence>
<name>A0A0M3JNX8_ANISI</name>
<organism evidence="3">
    <name type="scientific">Anisakis simplex</name>
    <name type="common">Herring worm</name>
    <dbReference type="NCBI Taxonomy" id="6269"/>
    <lineage>
        <taxon>Eukaryota</taxon>
        <taxon>Metazoa</taxon>
        <taxon>Ecdysozoa</taxon>
        <taxon>Nematoda</taxon>
        <taxon>Chromadorea</taxon>
        <taxon>Rhabditida</taxon>
        <taxon>Spirurina</taxon>
        <taxon>Ascaridomorpha</taxon>
        <taxon>Ascaridoidea</taxon>
        <taxon>Anisakidae</taxon>
        <taxon>Anisakis</taxon>
        <taxon>Anisakis simplex complex</taxon>
    </lineage>
</organism>